<dbReference type="InterPro" id="IPR037221">
    <property type="entry name" value="H-type_lectin_dom_sf"/>
</dbReference>
<dbReference type="SMART" id="SM00235">
    <property type="entry name" value="ZnMc"/>
    <property type="match status" value="1"/>
</dbReference>
<reference evidence="2" key="1">
    <citation type="submission" date="2023-06" db="EMBL/GenBank/DDBJ databases">
        <title>Genome-scale phylogeny and comparative genomics of the fungal order Sordariales.</title>
        <authorList>
            <consortium name="Lawrence Berkeley National Laboratory"/>
            <person name="Hensen N."/>
            <person name="Bonometti L."/>
            <person name="Westerberg I."/>
            <person name="Brannstrom I.O."/>
            <person name="Guillou S."/>
            <person name="Cros-Aarteil S."/>
            <person name="Calhoun S."/>
            <person name="Haridas S."/>
            <person name="Kuo A."/>
            <person name="Mondo S."/>
            <person name="Pangilinan J."/>
            <person name="Riley R."/>
            <person name="Labutti K."/>
            <person name="Andreopoulos B."/>
            <person name="Lipzen A."/>
            <person name="Chen C."/>
            <person name="Yanf M."/>
            <person name="Daum C."/>
            <person name="Ng V."/>
            <person name="Clum A."/>
            <person name="Steindorff A."/>
            <person name="Ohm R."/>
            <person name="Martin F."/>
            <person name="Silar P."/>
            <person name="Natvig D."/>
            <person name="Lalanne C."/>
            <person name="Gautier V."/>
            <person name="Ament-Velasquez S.L."/>
            <person name="Kruys A."/>
            <person name="Hutchinson M.I."/>
            <person name="Powell A.J."/>
            <person name="Barry K."/>
            <person name="Miller A.N."/>
            <person name="Grigoriev I.V."/>
            <person name="Debuchy R."/>
            <person name="Gladieux P."/>
            <person name="Thoren M.H."/>
            <person name="Johannesson H."/>
        </authorList>
    </citation>
    <scope>NUCLEOTIDE SEQUENCE</scope>
    <source>
        <strain evidence="2">SMH2532-1</strain>
    </source>
</reference>
<dbReference type="Gene3D" id="2.60.40.2080">
    <property type="match status" value="2"/>
</dbReference>
<name>A0AA39Y6L6_9PEZI</name>
<dbReference type="Pfam" id="PF09458">
    <property type="entry name" value="H_lectin"/>
    <property type="match status" value="2"/>
</dbReference>
<gene>
    <name evidence="2" type="ORF">B0T16DRAFT_171800</name>
</gene>
<evidence type="ECO:0000313" key="2">
    <source>
        <dbReference type="EMBL" id="KAK0647011.1"/>
    </source>
</evidence>
<dbReference type="SUPFAM" id="SSF141086">
    <property type="entry name" value="Agglutinin HPA-like"/>
    <property type="match status" value="2"/>
</dbReference>
<evidence type="ECO:0000313" key="3">
    <source>
        <dbReference type="Proteomes" id="UP001174936"/>
    </source>
</evidence>
<dbReference type="InterPro" id="IPR019019">
    <property type="entry name" value="H-type_lectin_domain"/>
</dbReference>
<dbReference type="GO" id="GO:0007155">
    <property type="term" value="P:cell adhesion"/>
    <property type="evidence" value="ECO:0007669"/>
    <property type="project" value="InterPro"/>
</dbReference>
<dbReference type="SUPFAM" id="SSF55486">
    <property type="entry name" value="Metalloproteases ('zincins'), catalytic domain"/>
    <property type="match status" value="1"/>
</dbReference>
<dbReference type="GO" id="GO:0006508">
    <property type="term" value="P:proteolysis"/>
    <property type="evidence" value="ECO:0007669"/>
    <property type="project" value="InterPro"/>
</dbReference>
<dbReference type="Proteomes" id="UP001174936">
    <property type="component" value="Unassembled WGS sequence"/>
</dbReference>
<evidence type="ECO:0000259" key="1">
    <source>
        <dbReference type="SMART" id="SM00235"/>
    </source>
</evidence>
<keyword evidence="3" id="KW-1185">Reference proteome</keyword>
<dbReference type="AlphaFoldDB" id="A0AA39Y6L6"/>
<comment type="caution">
    <text evidence="2">The sequence shown here is derived from an EMBL/GenBank/DDBJ whole genome shotgun (WGS) entry which is preliminary data.</text>
</comment>
<dbReference type="GO" id="GO:0008237">
    <property type="term" value="F:metallopeptidase activity"/>
    <property type="evidence" value="ECO:0007669"/>
    <property type="project" value="InterPro"/>
</dbReference>
<dbReference type="CDD" id="cd04327">
    <property type="entry name" value="ZnMc_MMP_like_3"/>
    <property type="match status" value="1"/>
</dbReference>
<accession>A0AA39Y6L6</accession>
<dbReference type="InterPro" id="IPR024079">
    <property type="entry name" value="MetalloPept_cat_dom_sf"/>
</dbReference>
<dbReference type="GO" id="GO:0008270">
    <property type="term" value="F:zinc ion binding"/>
    <property type="evidence" value="ECO:0007669"/>
    <property type="project" value="InterPro"/>
</dbReference>
<dbReference type="GO" id="GO:0030246">
    <property type="term" value="F:carbohydrate binding"/>
    <property type="evidence" value="ECO:0007669"/>
    <property type="project" value="InterPro"/>
</dbReference>
<dbReference type="Gene3D" id="3.40.390.10">
    <property type="entry name" value="Collagenase (Catalytic Domain)"/>
    <property type="match status" value="1"/>
</dbReference>
<organism evidence="2 3">
    <name type="scientific">Cercophora newfieldiana</name>
    <dbReference type="NCBI Taxonomy" id="92897"/>
    <lineage>
        <taxon>Eukaryota</taxon>
        <taxon>Fungi</taxon>
        <taxon>Dikarya</taxon>
        <taxon>Ascomycota</taxon>
        <taxon>Pezizomycotina</taxon>
        <taxon>Sordariomycetes</taxon>
        <taxon>Sordariomycetidae</taxon>
        <taxon>Sordariales</taxon>
        <taxon>Lasiosphaeriaceae</taxon>
        <taxon>Cercophora</taxon>
    </lineage>
</organism>
<dbReference type="EMBL" id="JAULSV010000004">
    <property type="protein sequence ID" value="KAK0647011.1"/>
    <property type="molecule type" value="Genomic_DNA"/>
</dbReference>
<proteinExistence type="predicted"/>
<dbReference type="InterPro" id="IPR006026">
    <property type="entry name" value="Peptidase_Metallo"/>
</dbReference>
<protein>
    <recommendedName>
        <fullName evidence="1">Peptidase metallopeptidase domain-containing protein</fullName>
    </recommendedName>
</protein>
<feature type="domain" description="Peptidase metallopeptidase" evidence="1">
    <location>
        <begin position="59"/>
        <end position="209"/>
    </location>
</feature>
<sequence>MDPLFPKMCTQMPVPEGIRELAETAAIEENHLNGHQRNLREAGGAFGLGDASLQLSLPNSTLWENGRVLRVKIINGTPHIKKKIQQYANAWTDYANLSFVFVSDNDAEIRVRVDNSGQSWSRVGTDCLATPLSLPTMNLGWLNETTSDEEFSRVVMHEFGHAIGCIHEHQSPAGGIPWDKPAVYEYYARPPNSWPPAQVDINIFDVYSRTTTQFSDFDPSSIMLYPIAASLTIGHKYSTPWNTHLSETDKAFISETYPHQKPDTGRFSTDELKHKPAMSATQRQVFSRVYPSEPDIVVGLSALDLVPNPQMTVGVNCFADKITPSTADMHIQTTSNALLTFGAATWFKAAPGIDTTFQVGSVDSDPTSGIVPVTFDRPYDQPPMVVVWLSGFELTNPNNNNSGRWRVSVTASDVTPQGLALRFDTAAGTATASWIAFPRGSLGVAAGSFSTQDSTVNTNNNSSWSGKAPILAPNVFRGRPPSQVLVALNSLNVAVGDALSVKVDAAVSPTEAAVGWTIEGGGNGGVLYSAGASFVALA</sequence>